<evidence type="ECO:0000259" key="1">
    <source>
        <dbReference type="PROSITE" id="PS50994"/>
    </source>
</evidence>
<dbReference type="Pfam" id="PF13333">
    <property type="entry name" value="rve_2"/>
    <property type="match status" value="1"/>
</dbReference>
<reference evidence="2 3" key="1">
    <citation type="journal article" date="2021" name="ISME Commun">
        <title>Automated analysis of genomic sequences facilitates high-throughput and comprehensive description of bacteria.</title>
        <authorList>
            <person name="Hitch T.C.A."/>
        </authorList>
    </citation>
    <scope>NUCLEOTIDE SEQUENCE [LARGE SCALE GENOMIC DNA]</scope>
    <source>
        <strain evidence="2 3">Sanger_19</strain>
    </source>
</reference>
<keyword evidence="3" id="KW-1185">Reference proteome</keyword>
<dbReference type="PANTHER" id="PTHR46889:SF4">
    <property type="entry name" value="TRANSPOSASE INSO FOR INSERTION SEQUENCE ELEMENT IS911B-RELATED"/>
    <property type="match status" value="1"/>
</dbReference>
<organism evidence="2 3">
    <name type="scientific">Roseburia amylophila</name>
    <dbReference type="NCBI Taxonomy" id="2981794"/>
    <lineage>
        <taxon>Bacteria</taxon>
        <taxon>Bacillati</taxon>
        <taxon>Bacillota</taxon>
        <taxon>Clostridia</taxon>
        <taxon>Lachnospirales</taxon>
        <taxon>Lachnospiraceae</taxon>
        <taxon>Roseburia</taxon>
    </lineage>
</organism>
<dbReference type="InterPro" id="IPR036397">
    <property type="entry name" value="RNaseH_sf"/>
</dbReference>
<gene>
    <name evidence="2" type="ORF">OCV43_10465</name>
</gene>
<dbReference type="Gene3D" id="3.30.420.10">
    <property type="entry name" value="Ribonuclease H-like superfamily/Ribonuclease H"/>
    <property type="match status" value="1"/>
</dbReference>
<protein>
    <submittedName>
        <fullName evidence="2">IS3 family transposase</fullName>
    </submittedName>
</protein>
<sequence>MFELIKYVYYNSNRVIGYRVMRIFIKRYGYELSNITMHKYMNKGLNLCAVIMHSKPGYKTGKKNKIFDNLLNQNFTVDCNNKIWYTDFTYMRQPNGKFRYNCSIIDLYDRSAVASLNSDYINTDLAISTLKTALEKENYPKVILHSDQGGQFTSWEFVNYCKENNITQSMSKAGCPYDNAPMERFYNTFKSNFYNITSFSNVEMMDELTMKYINWYNYVRPHSYNNYLTPMEARYR</sequence>
<dbReference type="InterPro" id="IPR048020">
    <property type="entry name" value="Transpos_IS3"/>
</dbReference>
<dbReference type="InterPro" id="IPR001584">
    <property type="entry name" value="Integrase_cat-core"/>
</dbReference>
<dbReference type="Proteomes" id="UP001209666">
    <property type="component" value="Unassembled WGS sequence"/>
</dbReference>
<dbReference type="InterPro" id="IPR012337">
    <property type="entry name" value="RNaseH-like_sf"/>
</dbReference>
<comment type="caution">
    <text evidence="2">The sequence shown here is derived from an EMBL/GenBank/DDBJ whole genome shotgun (WGS) entry which is preliminary data.</text>
</comment>
<dbReference type="EMBL" id="JAOQKI010000016">
    <property type="protein sequence ID" value="MCU6717693.1"/>
    <property type="molecule type" value="Genomic_DNA"/>
</dbReference>
<dbReference type="NCBIfam" id="NF033516">
    <property type="entry name" value="transpos_IS3"/>
    <property type="match status" value="1"/>
</dbReference>
<dbReference type="InterPro" id="IPR050900">
    <property type="entry name" value="Transposase_IS3/IS150/IS904"/>
</dbReference>
<proteinExistence type="predicted"/>
<evidence type="ECO:0000313" key="2">
    <source>
        <dbReference type="EMBL" id="MCU6717693.1"/>
    </source>
</evidence>
<dbReference type="PROSITE" id="PS50994">
    <property type="entry name" value="INTEGRASE"/>
    <property type="match status" value="1"/>
</dbReference>
<dbReference type="Pfam" id="PF00665">
    <property type="entry name" value="rve"/>
    <property type="match status" value="1"/>
</dbReference>
<dbReference type="SUPFAM" id="SSF53098">
    <property type="entry name" value="Ribonuclease H-like"/>
    <property type="match status" value="1"/>
</dbReference>
<dbReference type="PANTHER" id="PTHR46889">
    <property type="entry name" value="TRANSPOSASE INSF FOR INSERTION SEQUENCE IS3B-RELATED"/>
    <property type="match status" value="1"/>
</dbReference>
<name>A0ABT2SF46_9FIRM</name>
<evidence type="ECO:0000313" key="3">
    <source>
        <dbReference type="Proteomes" id="UP001209666"/>
    </source>
</evidence>
<accession>A0ABT2SF46</accession>
<feature type="domain" description="Integrase catalytic" evidence="1">
    <location>
        <begin position="52"/>
        <end position="236"/>
    </location>
</feature>